<accession>A0ABP2T327</accession>
<dbReference type="EMBL" id="AHMH02000154">
    <property type="protein sequence ID" value="EMM98394.1"/>
    <property type="molecule type" value="Genomic_DNA"/>
</dbReference>
<reference evidence="2 3" key="1">
    <citation type="submission" date="2013-01" db="EMBL/GenBank/DDBJ databases">
        <authorList>
            <person name="Harkins D.M."/>
            <person name="Durkin A.S."/>
            <person name="Brinkac L.M."/>
            <person name="Haft D.H."/>
            <person name="Selengut J.D."/>
            <person name="Sanka R."/>
            <person name="DePew J."/>
            <person name="Purushe J."/>
            <person name="Whelen A.C."/>
            <person name="Vinetz J.M."/>
            <person name="Sutton G.G."/>
            <person name="Nierman W.C."/>
            <person name="Fouts D.E."/>
        </authorList>
    </citation>
    <scope>NUCLEOTIDE SEQUENCE [LARGE SCALE GENOMIC DNA]</scope>
    <source>
        <strain evidence="2 3">2007001578</strain>
    </source>
</reference>
<comment type="caution">
    <text evidence="2">The sequence shown here is derived from an EMBL/GenBank/DDBJ whole genome shotgun (WGS) entry which is preliminary data.</text>
</comment>
<evidence type="ECO:0000256" key="1">
    <source>
        <dbReference type="SAM" id="Phobius"/>
    </source>
</evidence>
<organism evidence="2 3">
    <name type="scientific">Leptospira noguchii str. 2007001578</name>
    <dbReference type="NCBI Taxonomy" id="1049974"/>
    <lineage>
        <taxon>Bacteria</taxon>
        <taxon>Pseudomonadati</taxon>
        <taxon>Spirochaetota</taxon>
        <taxon>Spirochaetia</taxon>
        <taxon>Leptospirales</taxon>
        <taxon>Leptospiraceae</taxon>
        <taxon>Leptospira</taxon>
    </lineage>
</organism>
<evidence type="ECO:0000313" key="3">
    <source>
        <dbReference type="Proteomes" id="UP000012099"/>
    </source>
</evidence>
<keyword evidence="1" id="KW-1133">Transmembrane helix</keyword>
<evidence type="ECO:0000313" key="2">
    <source>
        <dbReference type="EMBL" id="EMM98394.1"/>
    </source>
</evidence>
<gene>
    <name evidence="2" type="ORF">LEP1GSC035_2790</name>
</gene>
<feature type="transmembrane region" description="Helical" evidence="1">
    <location>
        <begin position="29"/>
        <end position="49"/>
    </location>
</feature>
<keyword evidence="1" id="KW-0472">Membrane</keyword>
<dbReference type="Proteomes" id="UP000012099">
    <property type="component" value="Unassembled WGS sequence"/>
</dbReference>
<protein>
    <submittedName>
        <fullName evidence="2">Uncharacterized protein</fullName>
    </submittedName>
</protein>
<keyword evidence="1" id="KW-0812">Transmembrane</keyword>
<proteinExistence type="predicted"/>
<sequence>MSFYSPRFSYIELKLVNNNFYYRHSIKDWIFEILICFMLSLLVGIWFEIKDSEPLKTLRIFWPILWKSHNYIKTLSILLYKKFV</sequence>
<keyword evidence="3" id="KW-1185">Reference proteome</keyword>
<name>A0ABP2T327_9LEPT</name>